<organism evidence="1 2">
    <name type="scientific">Bacteroides ovatus</name>
    <dbReference type="NCBI Taxonomy" id="28116"/>
    <lineage>
        <taxon>Bacteria</taxon>
        <taxon>Pseudomonadati</taxon>
        <taxon>Bacteroidota</taxon>
        <taxon>Bacteroidia</taxon>
        <taxon>Bacteroidales</taxon>
        <taxon>Bacteroidaceae</taxon>
        <taxon>Bacteroides</taxon>
    </lineage>
</organism>
<protein>
    <submittedName>
        <fullName evidence="1">Uncharacterized protein</fullName>
    </submittedName>
</protein>
<evidence type="ECO:0000313" key="1">
    <source>
        <dbReference type="EMBL" id="KAA3797931.1"/>
    </source>
</evidence>
<accession>A0A6N3V178</accession>
<sequence length="83" mass="9536">MNYYIPINNPYYNETATVISRYTGTSSVGISHYVKFNFEDGKIGIRRFNGSELYDQAQPGDTVIFTLQNGFFNIPVIKDKTKR</sequence>
<dbReference type="AlphaFoldDB" id="A0A6N3V178"/>
<gene>
    <name evidence="1" type="ORF">F3F51_26940</name>
</gene>
<name>A0A6N3V178_BACOV</name>
<dbReference type="Proteomes" id="UP000460135">
    <property type="component" value="Unassembled WGS sequence"/>
</dbReference>
<evidence type="ECO:0000313" key="2">
    <source>
        <dbReference type="Proteomes" id="UP000460135"/>
    </source>
</evidence>
<comment type="caution">
    <text evidence="1">The sequence shown here is derived from an EMBL/GenBank/DDBJ whole genome shotgun (WGS) entry which is preliminary data.</text>
</comment>
<proteinExistence type="predicted"/>
<dbReference type="EMBL" id="VWLX01000032">
    <property type="protein sequence ID" value="KAA3797931.1"/>
    <property type="molecule type" value="Genomic_DNA"/>
</dbReference>
<reference evidence="1 2" key="1">
    <citation type="journal article" date="2019" name="Nat. Med.">
        <title>A library of human gut bacterial isolates paired with longitudinal multiomics data enables mechanistic microbiome research.</title>
        <authorList>
            <person name="Poyet M."/>
            <person name="Groussin M."/>
            <person name="Gibbons S.M."/>
            <person name="Avila-Pacheco J."/>
            <person name="Jiang X."/>
            <person name="Kearney S.M."/>
            <person name="Perrotta A.R."/>
            <person name="Berdy B."/>
            <person name="Zhao S."/>
            <person name="Lieberman T.D."/>
            <person name="Swanson P.K."/>
            <person name="Smith M."/>
            <person name="Roesemann S."/>
            <person name="Alexander J.E."/>
            <person name="Rich S.A."/>
            <person name="Livny J."/>
            <person name="Vlamakis H."/>
            <person name="Clish C."/>
            <person name="Bullock K."/>
            <person name="Deik A."/>
            <person name="Scott J."/>
            <person name="Pierce K.A."/>
            <person name="Xavier R.J."/>
            <person name="Alm E.J."/>
        </authorList>
    </citation>
    <scope>NUCLEOTIDE SEQUENCE [LARGE SCALE GENOMIC DNA]</scope>
    <source>
        <strain evidence="1 2">BIOML-A183</strain>
    </source>
</reference>